<dbReference type="AlphaFoldDB" id="B3PMX7"/>
<name>B3PMX7_META1</name>
<dbReference type="RefSeq" id="WP_012498336.1">
    <property type="nucleotide sequence ID" value="NC_011025.1"/>
</dbReference>
<dbReference type="InterPro" id="IPR005151">
    <property type="entry name" value="Tail-specific_protease"/>
</dbReference>
<dbReference type="GO" id="GO:0006508">
    <property type="term" value="P:proteolysis"/>
    <property type="evidence" value="ECO:0007669"/>
    <property type="project" value="UniProtKB-KW"/>
</dbReference>
<dbReference type="KEGG" id="mat:MARTH_orf579"/>
<dbReference type="HOGENOM" id="CLU_026155_0_0_14"/>
<reference evidence="3 4" key="1">
    <citation type="journal article" date="2008" name="Infect. Immun.">
        <title>Genome of Mycoplasma arthritidis.</title>
        <authorList>
            <person name="Dybvig K."/>
            <person name="Zuhua C."/>
            <person name="Lao P."/>
            <person name="Jordan D.S."/>
            <person name="French C.T."/>
            <person name="Tu A.H."/>
            <person name="Loraine A.E."/>
        </authorList>
    </citation>
    <scope>NUCLEOTIDE SEQUENCE [LARGE SCALE GENOMIC DNA]</scope>
    <source>
        <strain evidence="3 4">158L3-1</strain>
    </source>
</reference>
<dbReference type="EMBL" id="CP001047">
    <property type="protein sequence ID" value="ACF07379.1"/>
    <property type="molecule type" value="Genomic_DNA"/>
</dbReference>
<dbReference type="Gene3D" id="3.90.226.10">
    <property type="entry name" value="2-enoyl-CoA Hydratase, Chain A, domain 1"/>
    <property type="match status" value="1"/>
</dbReference>
<evidence type="ECO:0000256" key="1">
    <source>
        <dbReference type="SAM" id="SignalP"/>
    </source>
</evidence>
<dbReference type="STRING" id="243272.MARTH_orf579"/>
<dbReference type="Pfam" id="PF03572">
    <property type="entry name" value="Peptidase_S41"/>
    <property type="match status" value="1"/>
</dbReference>
<gene>
    <name evidence="3" type="ordered locus">MARTH_orf579</name>
</gene>
<keyword evidence="4" id="KW-1185">Reference proteome</keyword>
<keyword evidence="3" id="KW-0378">Hydrolase</keyword>
<dbReference type="InterPro" id="IPR029045">
    <property type="entry name" value="ClpP/crotonase-like_dom_sf"/>
</dbReference>
<protein>
    <submittedName>
        <fullName evidence="3">Hypothetical lipoprotein, potential protease</fullName>
    </submittedName>
</protein>
<dbReference type="PROSITE" id="PS51257">
    <property type="entry name" value="PROKAR_LIPOPROTEIN"/>
    <property type="match status" value="1"/>
</dbReference>
<dbReference type="eggNOG" id="COG0793">
    <property type="taxonomic scope" value="Bacteria"/>
</dbReference>
<feature type="domain" description="Tail specific protease" evidence="2">
    <location>
        <begin position="454"/>
        <end position="652"/>
    </location>
</feature>
<feature type="signal peptide" evidence="1">
    <location>
        <begin position="1"/>
        <end position="19"/>
    </location>
</feature>
<sequence>MKKNWKWLFATVCATPAVAMPMIAISCTQTIDQELKKVTVDVENKGTKVAKDIKTSDIKTSGFNKDAYDISIDKVEPEGETGLKVTLTLTEKSSGTKRTTTLTISGFKKTRKTPDTPKEQTITEQEYDFKNYDDNYTIKEGKIKGYYKGDKKNLFVDPDQFVKTLSGLFDLKSYKVEWDEATQTLQMTTLIHDGRAHKLIFDAKNGTISSDTGTDAFNFTKSSQRTNYDQFVKQGGEKIYHVPKPLTNLVFDLKKYGLEMINHKDKDGKNKVLIPYSVFNTLFCSQNYYNTYFNGTSFFGVDYAGNDRDSEWLKLKKGAFSGTEAPEEIRKETLAHLNWAMDYFYGLRNHKNITDFGKTLSDDIKKKILSRNVKDNNDAYLNIFHKTLDELHTRMTSTSAYASENDNLLSSEYEERLSSPARKEHTKVRKQLAEQRKNRNLSDDEKMVRFHNDMAIITLNSFTVGTIEQLKGPDAWKHDSYSYMKKAMEKIEEYNKKNGGKIKKVTLDLSLNGGGTIVAMWKVIGFMTNKPIYMWDQEILNQWVYERYANIDTNGDDKYDDKDGFPQYKWYVLSGINTFSAANQMVSLVRNQGFAKVIGQKSGGGMSAILPLVLADGTNVTISSNYVAVVKDKNPDGTVKWTQIEGGVDPDAKFDYSKFSDDASILNAVDQVEKAEEKGK</sequence>
<evidence type="ECO:0000313" key="3">
    <source>
        <dbReference type="EMBL" id="ACF07379.1"/>
    </source>
</evidence>
<evidence type="ECO:0000259" key="2">
    <source>
        <dbReference type="Pfam" id="PF03572"/>
    </source>
</evidence>
<dbReference type="Proteomes" id="UP000008812">
    <property type="component" value="Chromosome"/>
</dbReference>
<dbReference type="GO" id="GO:0008236">
    <property type="term" value="F:serine-type peptidase activity"/>
    <property type="evidence" value="ECO:0007669"/>
    <property type="project" value="InterPro"/>
</dbReference>
<keyword evidence="3" id="KW-0449">Lipoprotein</keyword>
<dbReference type="SUPFAM" id="SSF52096">
    <property type="entry name" value="ClpP/crotonase"/>
    <property type="match status" value="1"/>
</dbReference>
<proteinExistence type="predicted"/>
<keyword evidence="3" id="KW-0645">Protease</keyword>
<organism evidence="3 4">
    <name type="scientific">Metamycoplasma arthritidis (strain 158L3-1)</name>
    <name type="common">Mycoplasma arthritidis</name>
    <dbReference type="NCBI Taxonomy" id="243272"/>
    <lineage>
        <taxon>Bacteria</taxon>
        <taxon>Bacillati</taxon>
        <taxon>Mycoplasmatota</taxon>
        <taxon>Mycoplasmoidales</taxon>
        <taxon>Metamycoplasmataceae</taxon>
        <taxon>Metamycoplasma</taxon>
    </lineage>
</organism>
<accession>B3PMX7</accession>
<evidence type="ECO:0000313" key="4">
    <source>
        <dbReference type="Proteomes" id="UP000008812"/>
    </source>
</evidence>
<feature type="chain" id="PRO_5002796716" evidence="1">
    <location>
        <begin position="20"/>
        <end position="680"/>
    </location>
</feature>
<keyword evidence="1" id="KW-0732">Signal</keyword>